<dbReference type="InterPro" id="IPR050517">
    <property type="entry name" value="DDR_Repair_Kinase"/>
</dbReference>
<proteinExistence type="inferred from homology"/>
<evidence type="ECO:0000256" key="16">
    <source>
        <dbReference type="ARBA" id="ARBA00023242"/>
    </source>
</evidence>
<dbReference type="EC" id="2.7.11.1" evidence="3"/>
<keyword evidence="9" id="KW-0677">Repeat</keyword>
<keyword evidence="10" id="KW-0547">Nucleotide-binding</keyword>
<keyword evidence="8" id="KW-0808">Transferase</keyword>
<keyword evidence="14" id="KW-0067">ATP-binding</keyword>
<keyword evidence="15" id="KW-0234">DNA repair</keyword>
<evidence type="ECO:0000256" key="4">
    <source>
        <dbReference type="ARBA" id="ARBA00018077"/>
    </source>
</evidence>
<dbReference type="InterPro" id="IPR003152">
    <property type="entry name" value="FATC_dom"/>
</dbReference>
<evidence type="ECO:0000256" key="5">
    <source>
        <dbReference type="ARBA" id="ARBA00022517"/>
    </source>
</evidence>
<comment type="similarity">
    <text evidence="2">Belongs to the PI3/PI4-kinase family.</text>
</comment>
<feature type="domain" description="FATC" evidence="20">
    <location>
        <begin position="1632"/>
        <end position="1664"/>
    </location>
</feature>
<dbReference type="SMART" id="SM01343">
    <property type="entry name" value="FATC"/>
    <property type="match status" value="1"/>
</dbReference>
<evidence type="ECO:0000259" key="19">
    <source>
        <dbReference type="PROSITE" id="PS51189"/>
    </source>
</evidence>
<keyword evidence="16" id="KW-0539">Nucleus</keyword>
<dbReference type="PROSITE" id="PS51190">
    <property type="entry name" value="FATC"/>
    <property type="match status" value="1"/>
</dbReference>
<dbReference type="Proteomes" id="UP000735302">
    <property type="component" value="Unassembled WGS sequence"/>
</dbReference>
<name>A0AAV4B032_9GAST</name>
<feature type="domain" description="PI3K/PI4K catalytic" evidence="18">
    <location>
        <begin position="1257"/>
        <end position="1589"/>
    </location>
</feature>
<evidence type="ECO:0000259" key="18">
    <source>
        <dbReference type="PROSITE" id="PS50290"/>
    </source>
</evidence>
<dbReference type="GO" id="GO:0005524">
    <property type="term" value="F:ATP binding"/>
    <property type="evidence" value="ECO:0007669"/>
    <property type="project" value="UniProtKB-KW"/>
</dbReference>
<dbReference type="InterPro" id="IPR000403">
    <property type="entry name" value="PI3/4_kinase_cat_dom"/>
</dbReference>
<evidence type="ECO:0000256" key="17">
    <source>
        <dbReference type="SAM" id="MobiDB-lite"/>
    </source>
</evidence>
<keyword evidence="7" id="KW-0597">Phosphoprotein</keyword>
<dbReference type="Pfam" id="PF00454">
    <property type="entry name" value="PI3_PI4_kinase"/>
    <property type="match status" value="1"/>
</dbReference>
<keyword evidence="6" id="KW-0723">Serine/threonine-protein kinase</keyword>
<evidence type="ECO:0000256" key="2">
    <source>
        <dbReference type="ARBA" id="ARBA00011031"/>
    </source>
</evidence>
<dbReference type="FunFam" id="3.30.1010.10:FF:000013">
    <property type="entry name" value="Protein kinase, DNA-activated, catalytic subunit"/>
    <property type="match status" value="1"/>
</dbReference>
<evidence type="ECO:0000313" key="21">
    <source>
        <dbReference type="EMBL" id="GFO12453.1"/>
    </source>
</evidence>
<dbReference type="InterPro" id="IPR045581">
    <property type="entry name" value="DNAPKcs_CC5"/>
</dbReference>
<dbReference type="Gene3D" id="1.10.1070.11">
    <property type="entry name" value="Phosphatidylinositol 3-/4-kinase, catalytic domain"/>
    <property type="match status" value="1"/>
</dbReference>
<dbReference type="InterPro" id="IPR036940">
    <property type="entry name" value="PI3/4_kinase_cat_sf"/>
</dbReference>
<dbReference type="Pfam" id="PF02260">
    <property type="entry name" value="FATC"/>
    <property type="match status" value="1"/>
</dbReference>
<evidence type="ECO:0000256" key="8">
    <source>
        <dbReference type="ARBA" id="ARBA00022679"/>
    </source>
</evidence>
<evidence type="ECO:0000256" key="11">
    <source>
        <dbReference type="ARBA" id="ARBA00022763"/>
    </source>
</evidence>
<evidence type="ECO:0000256" key="13">
    <source>
        <dbReference type="ARBA" id="ARBA00022803"/>
    </source>
</evidence>
<evidence type="ECO:0000256" key="1">
    <source>
        <dbReference type="ARBA" id="ARBA00004604"/>
    </source>
</evidence>
<evidence type="ECO:0000256" key="10">
    <source>
        <dbReference type="ARBA" id="ARBA00022741"/>
    </source>
</evidence>
<dbReference type="GO" id="GO:0004677">
    <property type="term" value="F:DNA-dependent protein kinase activity"/>
    <property type="evidence" value="ECO:0007669"/>
    <property type="project" value="InterPro"/>
</dbReference>
<dbReference type="GO" id="GO:0006303">
    <property type="term" value="P:double-strand break repair via nonhomologous end joining"/>
    <property type="evidence" value="ECO:0007669"/>
    <property type="project" value="InterPro"/>
</dbReference>
<dbReference type="GO" id="GO:0000723">
    <property type="term" value="P:telomere maintenance"/>
    <property type="evidence" value="ECO:0007669"/>
    <property type="project" value="TreeGrafter"/>
</dbReference>
<dbReference type="SMART" id="SM00146">
    <property type="entry name" value="PI3Kc"/>
    <property type="match status" value="1"/>
</dbReference>
<dbReference type="InterPro" id="IPR014009">
    <property type="entry name" value="PIK_FAT"/>
</dbReference>
<keyword evidence="22" id="KW-1185">Reference proteome</keyword>
<sequence>MSLTKEALLRGLCDEDLPCKLVCQNFWGSNTRLPEGTLERTVSLLEAMYSPNTEPHFLAYATNLLLEATSRSPDYQRPVFEHALTECTFQDYSVHSSWRQRHAAMTPLFAVTQVSQSQGEAESGDDQMDGMVRATQEGGQQFTATLETTGSSKAFNWLTLSSLDTYAESPSSVGGDSQLLFRIGSGGQGTSKTQSKGQGSSTSRGAFMGERKVMSFKTPKPRQDGATDGAPLAQSDVWRLKRRFLKDSDSQHTYYIKRNIRLRRLREEAVKEQRARRENQVTLYRKYRIGDFPDIQIKHQYLIAPLQALANRDNTIANLLFSSLFQAIFSEMDQVKTERQIEELTDQINKSIEAIFSQSVLYFPPFIGCILTILYELRSKLKVSASPVGLGAVVSNQQILGIMVLEEQLIQTDPRQASSSSKRPRQAREDVSLYTSLWIELSRLYKSVGEFDVLQGIFSEKLGTKEITRRAIEAEARGDYSVANKLYEEAISKQDWPDSDPQEAEVDFWDDSRMECLDYLTQWKELEATASKRIDDASEPNLERVWEDGFYQEHYLPYVMRSKLKLMLSGLDNADNNDHSSFLKFVDQALKDEQKKQHLQSRYCKELSQLFLWQGNYDTARHYTSVAFESFLQTWSSTTTLMEQSRQEHLHSLQGLVEQQEFLDFTASSARARNLSPSMLAKKWQGRSPHLLLDPVGIWDDIVTSRNLYLCRLAEKVIGDETGEVMDSQDSQLVGEAGEQQLAQMSVSLRLAMANSCRLQNNFSVTLKMLKNTKDTCKQLTDPGLLIEWVHLYAKTHQSKAKGLIQWTDEVFNNVCTTLEQLDKIKKNPVFSERPHLDLSQHVLTGYSLDLLVSGLLLQPNVGPGIRNKLAFYAELKNSNASTGEIAAGLVQKGFQTLKSVVAASDLMGQSFHGTNATVMTSDVAHLELAKFCDKYLHLKDDGGLYPDCDLTKFPVTAVVCLLSAMKGGVVEARQRFPRLLQIADAYPEVKDVFIKKAAEIPSWMFLLWISQMTALLDKPEAVVVAPVLLRIAAEYPQALIYPFRMSSEGYSFESGAQGKKNQEACQKLEELCNIPLVNKFISALEQFGQPDMIFKDWCGDVRKLLGTRKHSKAEIVEKFQEVVSQLFDLKSSASLDTLSTQTSFNSTASSVAMGDYRKGFAVALKDLFFKTFGQKGEKLFSMSSKDFSSAAAKITGSIENLQGQRGKFTPPTKIKDYCPWMADFNPSKSGDSLEIPGQYDGLDKPLPEYHVKISGFDERVLVMSSLRKPKRIMIRGNDEREYPYLVKSGEDLRLDQRIETLFFIMNSVMDADPACRQRRLHLKTYQVISMTPRVGLIEWMRNTQPLKEFLLGALTDDERRFIESDQAPVKQHMNWVRKIADKDNKRGWQGIYDKVYIKYSYTETVKEFRQKEGKIPWNLSRRAVQKLSSCPEAFYVLRSAMLRSHSVVCICQYLLGIGDRHLSNFMVNLKTGHMVGIDFGHAFGSATQFLPVPELMPFRLTRQMTNLNMPLQVKGQMESCMRHVLRALRADSDLLISTMDVFVKEPSLDWKNFAEKQMQEGKETDDAAEDEKWYPKQKIQFAQRKLQGDHPCYIMKDELELGHSKREAFRSFERVLMGDKRENVRTEMPAQGLTVEQQVAALIDHATDPNILGRTWGGWEPWV</sequence>
<evidence type="ECO:0000256" key="12">
    <source>
        <dbReference type="ARBA" id="ARBA00022777"/>
    </source>
</evidence>
<dbReference type="PANTHER" id="PTHR11139:SF68">
    <property type="entry name" value="DNA-DEPENDENT PROTEIN KINASE CATALYTIC SUBUNIT"/>
    <property type="match status" value="1"/>
</dbReference>
<dbReference type="PROSITE" id="PS50290">
    <property type="entry name" value="PI3_4_KINASE_3"/>
    <property type="match status" value="1"/>
</dbReference>
<evidence type="ECO:0000259" key="20">
    <source>
        <dbReference type="PROSITE" id="PS51190"/>
    </source>
</evidence>
<dbReference type="Gene3D" id="3.30.1010.10">
    <property type="entry name" value="Phosphatidylinositol 3-kinase Catalytic Subunit, Chain A, domain 4"/>
    <property type="match status" value="1"/>
</dbReference>
<evidence type="ECO:0000256" key="9">
    <source>
        <dbReference type="ARBA" id="ARBA00022737"/>
    </source>
</evidence>
<dbReference type="SUPFAM" id="SSF56112">
    <property type="entry name" value="Protein kinase-like (PK-like)"/>
    <property type="match status" value="1"/>
</dbReference>
<dbReference type="GO" id="GO:0005730">
    <property type="term" value="C:nucleolus"/>
    <property type="evidence" value="ECO:0007669"/>
    <property type="project" value="UniProtKB-SubCell"/>
</dbReference>
<dbReference type="PROSITE" id="PS51189">
    <property type="entry name" value="FAT"/>
    <property type="match status" value="1"/>
</dbReference>
<dbReference type="GO" id="GO:0042254">
    <property type="term" value="P:ribosome biogenesis"/>
    <property type="evidence" value="ECO:0007669"/>
    <property type="project" value="UniProtKB-KW"/>
</dbReference>
<feature type="domain" description="FAT" evidence="19">
    <location>
        <begin position="387"/>
        <end position="1050"/>
    </location>
</feature>
<dbReference type="PANTHER" id="PTHR11139">
    <property type="entry name" value="ATAXIA TELANGIECTASIA MUTATED ATM -RELATED"/>
    <property type="match status" value="1"/>
</dbReference>
<dbReference type="FunFam" id="1.10.1070.11:FF:000018">
    <property type="entry name" value="DNA-dependent protein kinase catalytic subunit"/>
    <property type="match status" value="1"/>
</dbReference>
<feature type="compositionally biased region" description="Low complexity" evidence="17">
    <location>
        <begin position="190"/>
        <end position="203"/>
    </location>
</feature>
<gene>
    <name evidence="21" type="ORF">PoB_003895800</name>
</gene>
<dbReference type="InterPro" id="IPR037706">
    <property type="entry name" value="DNA-PK_dom"/>
</dbReference>
<reference evidence="21 22" key="1">
    <citation type="journal article" date="2021" name="Elife">
        <title>Chloroplast acquisition without the gene transfer in kleptoplastic sea slugs, Plakobranchus ocellatus.</title>
        <authorList>
            <person name="Maeda T."/>
            <person name="Takahashi S."/>
            <person name="Yoshida T."/>
            <person name="Shimamura S."/>
            <person name="Takaki Y."/>
            <person name="Nagai Y."/>
            <person name="Toyoda A."/>
            <person name="Suzuki Y."/>
            <person name="Arimoto A."/>
            <person name="Ishii H."/>
            <person name="Satoh N."/>
            <person name="Nishiyama T."/>
            <person name="Hasebe M."/>
            <person name="Maruyama T."/>
            <person name="Minagawa J."/>
            <person name="Obokata J."/>
            <person name="Shigenobu S."/>
        </authorList>
    </citation>
    <scope>NUCLEOTIDE SEQUENCE [LARGE SCALE GENOMIC DNA]</scope>
</reference>
<keyword evidence="13" id="KW-0802">TPR repeat</keyword>
<evidence type="ECO:0000313" key="22">
    <source>
        <dbReference type="Proteomes" id="UP000735302"/>
    </source>
</evidence>
<keyword evidence="11" id="KW-0227">DNA damage</keyword>
<evidence type="ECO:0000256" key="3">
    <source>
        <dbReference type="ARBA" id="ARBA00012513"/>
    </source>
</evidence>
<keyword evidence="5" id="KW-0690">Ribosome biogenesis</keyword>
<dbReference type="CDD" id="cd05172">
    <property type="entry name" value="PIKKc_DNA-PK"/>
    <property type="match status" value="1"/>
</dbReference>
<comment type="subcellular location">
    <subcellularLocation>
        <location evidence="1">Nucleus</location>
        <location evidence="1">Nucleolus</location>
    </subcellularLocation>
</comment>
<evidence type="ECO:0000256" key="14">
    <source>
        <dbReference type="ARBA" id="ARBA00022840"/>
    </source>
</evidence>
<dbReference type="GO" id="GO:0008630">
    <property type="term" value="P:intrinsic apoptotic signaling pathway in response to DNA damage"/>
    <property type="evidence" value="ECO:0007669"/>
    <property type="project" value="TreeGrafter"/>
</dbReference>
<keyword evidence="12 21" id="KW-0418">Kinase</keyword>
<evidence type="ECO:0000256" key="7">
    <source>
        <dbReference type="ARBA" id="ARBA00022553"/>
    </source>
</evidence>
<dbReference type="Pfam" id="PF02259">
    <property type="entry name" value="FAT"/>
    <property type="match status" value="1"/>
</dbReference>
<evidence type="ECO:0000256" key="15">
    <source>
        <dbReference type="ARBA" id="ARBA00023204"/>
    </source>
</evidence>
<dbReference type="Pfam" id="PF19704">
    <property type="entry name" value="DNAPKcs_CC5"/>
    <property type="match status" value="1"/>
</dbReference>
<dbReference type="EMBL" id="BLXT01004423">
    <property type="protein sequence ID" value="GFO12453.1"/>
    <property type="molecule type" value="Genomic_DNA"/>
</dbReference>
<accession>A0AAV4B032</accession>
<feature type="region of interest" description="Disordered" evidence="17">
    <location>
        <begin position="171"/>
        <end position="210"/>
    </location>
</feature>
<evidence type="ECO:0000256" key="6">
    <source>
        <dbReference type="ARBA" id="ARBA00022527"/>
    </source>
</evidence>
<comment type="caution">
    <text evidence="21">The sequence shown here is derived from an EMBL/GenBank/DDBJ whole genome shotgun (WGS) entry which is preliminary data.</text>
</comment>
<organism evidence="21 22">
    <name type="scientific">Plakobranchus ocellatus</name>
    <dbReference type="NCBI Taxonomy" id="259542"/>
    <lineage>
        <taxon>Eukaryota</taxon>
        <taxon>Metazoa</taxon>
        <taxon>Spiralia</taxon>
        <taxon>Lophotrochozoa</taxon>
        <taxon>Mollusca</taxon>
        <taxon>Gastropoda</taxon>
        <taxon>Heterobranchia</taxon>
        <taxon>Euthyneura</taxon>
        <taxon>Panpulmonata</taxon>
        <taxon>Sacoglossa</taxon>
        <taxon>Placobranchoidea</taxon>
        <taxon>Plakobranchidae</taxon>
        <taxon>Plakobranchus</taxon>
    </lineage>
</organism>
<dbReference type="InterPro" id="IPR011009">
    <property type="entry name" value="Kinase-like_dom_sf"/>
</dbReference>
<dbReference type="InterPro" id="IPR003151">
    <property type="entry name" value="PIK-rel_kinase_FAT"/>
</dbReference>
<protein>
    <recommendedName>
        <fullName evidence="4">DNA-dependent protein kinase catalytic subunit</fullName>
        <ecNumber evidence="3">2.7.11.1</ecNumber>
    </recommendedName>
</protein>